<keyword evidence="3" id="KW-1185">Reference proteome</keyword>
<evidence type="ECO:0000313" key="3">
    <source>
        <dbReference type="Proteomes" id="UP001152130"/>
    </source>
</evidence>
<feature type="domain" description="F-box" evidence="1">
    <location>
        <begin position="73"/>
        <end position="119"/>
    </location>
</feature>
<dbReference type="SMART" id="SM00256">
    <property type="entry name" value="FBOX"/>
    <property type="match status" value="1"/>
</dbReference>
<dbReference type="Proteomes" id="UP001152130">
    <property type="component" value="Unassembled WGS sequence"/>
</dbReference>
<protein>
    <recommendedName>
        <fullName evidence="1">F-box domain-containing protein</fullName>
    </recommendedName>
</protein>
<dbReference type="PROSITE" id="PS50181">
    <property type="entry name" value="FBOX"/>
    <property type="match status" value="1"/>
</dbReference>
<sequence>MDAALAVFINHEYPYLSAAEYQFNEDETDAIVRTVSYHRKDFDQAVIWFSPPEHHDIRPSIATPFPRSSDVRSGFFDRLPLELFRDILFRLDIRSLFRLRQTNLRAREAVDSLKEYQIIVSHGLNLLCALLRTDLARDILLLDFYDVLCTKICSICGEFGGFVSLLSWARCCFRCITRSAPRARVCTLAGAQK</sequence>
<proteinExistence type="predicted"/>
<dbReference type="InterPro" id="IPR036047">
    <property type="entry name" value="F-box-like_dom_sf"/>
</dbReference>
<organism evidence="2 3">
    <name type="scientific">Fusarium irregulare</name>
    <dbReference type="NCBI Taxonomy" id="2494466"/>
    <lineage>
        <taxon>Eukaryota</taxon>
        <taxon>Fungi</taxon>
        <taxon>Dikarya</taxon>
        <taxon>Ascomycota</taxon>
        <taxon>Pezizomycotina</taxon>
        <taxon>Sordariomycetes</taxon>
        <taxon>Hypocreomycetidae</taxon>
        <taxon>Hypocreales</taxon>
        <taxon>Nectriaceae</taxon>
        <taxon>Fusarium</taxon>
        <taxon>Fusarium incarnatum-equiseti species complex</taxon>
    </lineage>
</organism>
<dbReference type="InterPro" id="IPR001810">
    <property type="entry name" value="F-box_dom"/>
</dbReference>
<accession>A0A9W8U8H5</accession>
<dbReference type="Pfam" id="PF00646">
    <property type="entry name" value="F-box"/>
    <property type="match status" value="1"/>
</dbReference>
<gene>
    <name evidence="2" type="ORF">NW766_008735</name>
</gene>
<comment type="caution">
    <text evidence="2">The sequence shown here is derived from an EMBL/GenBank/DDBJ whole genome shotgun (WGS) entry which is preliminary data.</text>
</comment>
<dbReference type="SUPFAM" id="SSF81383">
    <property type="entry name" value="F-box domain"/>
    <property type="match status" value="1"/>
</dbReference>
<name>A0A9W8U8H5_9HYPO</name>
<evidence type="ECO:0000259" key="1">
    <source>
        <dbReference type="PROSITE" id="PS50181"/>
    </source>
</evidence>
<dbReference type="AlphaFoldDB" id="A0A9W8U8H5"/>
<reference evidence="2" key="1">
    <citation type="submission" date="2022-10" db="EMBL/GenBank/DDBJ databases">
        <title>Fusarium specimens isolated from Avocado Roots.</title>
        <authorList>
            <person name="Stajich J."/>
            <person name="Roper C."/>
            <person name="Heimlech-Rivalta G."/>
        </authorList>
    </citation>
    <scope>NUCLEOTIDE SEQUENCE</scope>
    <source>
        <strain evidence="2">CF00143</strain>
    </source>
</reference>
<dbReference type="EMBL" id="JAPDHF010000013">
    <property type="protein sequence ID" value="KAJ4009615.1"/>
    <property type="molecule type" value="Genomic_DNA"/>
</dbReference>
<evidence type="ECO:0000313" key="2">
    <source>
        <dbReference type="EMBL" id="KAJ4009615.1"/>
    </source>
</evidence>